<gene>
    <name evidence="3" type="ORF">HYH02_011035</name>
</gene>
<dbReference type="OrthoDB" id="541939at2759"/>
<feature type="compositionally biased region" description="Basic and acidic residues" evidence="2">
    <location>
        <begin position="752"/>
        <end position="770"/>
    </location>
</feature>
<name>A0A835W5A4_9CHLO</name>
<evidence type="ECO:0000313" key="3">
    <source>
        <dbReference type="EMBL" id="KAG2437654.1"/>
    </source>
</evidence>
<dbReference type="InterPro" id="IPR039741">
    <property type="entry name" value="UDP-sugar_pyrophosphorylase"/>
</dbReference>
<feature type="compositionally biased region" description="Acidic residues" evidence="2">
    <location>
        <begin position="504"/>
        <end position="513"/>
    </location>
</feature>
<feature type="compositionally biased region" description="Acidic residues" evidence="2">
    <location>
        <begin position="586"/>
        <end position="606"/>
    </location>
</feature>
<dbReference type="EMBL" id="JAEHOD010000045">
    <property type="protein sequence ID" value="KAG2437654.1"/>
    <property type="molecule type" value="Genomic_DNA"/>
</dbReference>
<feature type="compositionally biased region" description="Basic and acidic residues" evidence="2">
    <location>
        <begin position="488"/>
        <end position="503"/>
    </location>
</feature>
<feature type="compositionally biased region" description="Low complexity" evidence="2">
    <location>
        <begin position="420"/>
        <end position="429"/>
    </location>
</feature>
<dbReference type="GO" id="GO:0006048">
    <property type="term" value="P:UDP-N-acetylglucosamine biosynthetic process"/>
    <property type="evidence" value="ECO:0007669"/>
    <property type="project" value="TreeGrafter"/>
</dbReference>
<feature type="compositionally biased region" description="Low complexity" evidence="2">
    <location>
        <begin position="610"/>
        <end position="622"/>
    </location>
</feature>
<reference evidence="3" key="1">
    <citation type="journal article" date="2020" name="bioRxiv">
        <title>Comparative genomics of Chlamydomonas.</title>
        <authorList>
            <person name="Craig R.J."/>
            <person name="Hasan A.R."/>
            <person name="Ness R.W."/>
            <person name="Keightley P.D."/>
        </authorList>
    </citation>
    <scope>NUCLEOTIDE SEQUENCE</scope>
    <source>
        <strain evidence="3">CCAP 11/173</strain>
    </source>
</reference>
<feature type="compositionally biased region" description="Acidic residues" evidence="2">
    <location>
        <begin position="402"/>
        <end position="416"/>
    </location>
</feature>
<dbReference type="GO" id="GO:0003977">
    <property type="term" value="F:UDP-N-acetylglucosamine diphosphorylase activity"/>
    <property type="evidence" value="ECO:0007669"/>
    <property type="project" value="TreeGrafter"/>
</dbReference>
<evidence type="ECO:0000256" key="1">
    <source>
        <dbReference type="ARBA" id="ARBA00010401"/>
    </source>
</evidence>
<sequence length="1483" mass="154113">MELAFTGAFAWAAWQVLGRLQRHAAKIEKNIDDGLLLGMWEEECKKMAASKKRDSAAMGAGAAASGHEHIFEDWRNKKLRPQQMIQLACDLADLAQWAGSGRHVPELRVDGPVKSWAEYGTAGKVHLLQAADALNFNFAEAARRNAEGLADNWLWQVTEALPSLSAEPLRSTAPNNALATLKTRLTEAEAAVRAVFDAERNSQAAGLKGLVEPLSVARCARNLQVLKALATEVGLNAATAAPEVAAIRAALSAPLSLEAAAPAVAAQKQAAADLVKAEADAAVAAERSARTAEIETAAAKTYRRALVLQASSPTHWHMSSDTPALQRLGLMSALLMQLACDSAAGTAEGDAAAAELADAVRKLMPQMRIKLSEDDAARRVMLLAALSPAPPPPPPAPKPEPEEGAEEGEEEQEAEKEEAPAAPARPSPAEAAQGLVALMEGVIRAQLAEAAEARKAARAAAKEAKAAAAAAAKAAQEEAQAGEGSEEAAEKAEAGEEAAAKAEAEEEAEEEDVPPAAETVDVAAVRKGVEQEARARSDSEKEAALLKLEDALSALHEATTAKSFKGLVERLSVTAPAPTPAAPAKEDEDGTVEAVEGDEDEDEDEKEQANAEATPAAPAAAPLDAGSRLLALESLLRGAAKATDAGLAAATADALAKLTDADRAALDGATTAVLSALSSHLALVKLVADTDKLDLAPGACDTLRRVDAWLAEQEVKAAAAAAEPEPEAKPAAEEGDKEDGEGEGEGEGEAAGEAKKEEAPAKPKTADPARLAEGRRLVSDLLSEGLVLLELPPASYRKLQQLRESVDKLDPVGGDGAVQHAAIKTLGEVVSQLGPIGGSVDARLSQVSDEGERAKLGEVRSAAVAIYGALTAFLRLENDTWVDAKSTMDKARTTVFGLKVERKAATLAEGVAACAGIHSTCVKLGGMSSALGSEPAKAAAGHAKAALQETAEQAHTTAAALDEYLSYVRLREHALGGAVSAPAEVEDTFELQLPQLDEMTAKHNDQAVWLDIAGMGLPAVEEEDEESAAAHEEALAGLQERLDGWHSTGLRLLARGQAALVTLGGATTEAGELRLTADIGLPSAKSLLQLCAEKIRRLQTMAADSVSGPNSGVANPLHWYLLVPAAAQKPLQDFLAANEHFGLLPSQVHVAVNDVRPPLLTEEGLRVVLDSSGTRVARSQPGTGEVFLALRRSGALAHMRKVGVRCIEVETVEDNTMARPLDPAFLGACSATAIDAAAKVAVPGVQTEGTSALPELYSRYLELLGTSSPLLVRLGDCVPAIGTYYFSLDYVKRVDKLLRDKPLALYRLAPADKLPSKAAAATGKAAAAAPGGGAAGYRLERRLSDFASPAACKLIDGVQLAMVAVDVAAEFAPVWGTAPFYKTASPTSAVDALLLQQTRWVEQAGGALEDEEEGVVEVSPLVSYAGEGLDRLVEGKVFADAYVHELQGFDATSTGAGGNSGVWAVPAVVAFAGAAALQVIKGK</sequence>
<evidence type="ECO:0000256" key="2">
    <source>
        <dbReference type="SAM" id="MobiDB-lite"/>
    </source>
</evidence>
<feature type="region of interest" description="Disordered" evidence="2">
    <location>
        <begin position="575"/>
        <end position="622"/>
    </location>
</feature>
<dbReference type="Gene3D" id="3.90.550.10">
    <property type="entry name" value="Spore Coat Polysaccharide Biosynthesis Protein SpsA, Chain A"/>
    <property type="match status" value="1"/>
</dbReference>
<dbReference type="PANTHER" id="PTHR11952:SF2">
    <property type="entry name" value="LD24639P"/>
    <property type="match status" value="1"/>
</dbReference>
<feature type="region of interest" description="Disordered" evidence="2">
    <location>
        <begin position="717"/>
        <end position="770"/>
    </location>
</feature>
<dbReference type="PANTHER" id="PTHR11952">
    <property type="entry name" value="UDP- GLUCOSE PYROPHOSPHORYLASE"/>
    <property type="match status" value="1"/>
</dbReference>
<comment type="caution">
    <text evidence="3">The sequence shown here is derived from an EMBL/GenBank/DDBJ whole genome shotgun (WGS) entry which is preliminary data.</text>
</comment>
<dbReference type="InterPro" id="IPR029044">
    <property type="entry name" value="Nucleotide-diphossugar_trans"/>
</dbReference>
<organism evidence="3 4">
    <name type="scientific">Chlamydomonas schloesseri</name>
    <dbReference type="NCBI Taxonomy" id="2026947"/>
    <lineage>
        <taxon>Eukaryota</taxon>
        <taxon>Viridiplantae</taxon>
        <taxon>Chlorophyta</taxon>
        <taxon>core chlorophytes</taxon>
        <taxon>Chlorophyceae</taxon>
        <taxon>CS clade</taxon>
        <taxon>Chlamydomonadales</taxon>
        <taxon>Chlamydomonadaceae</taxon>
        <taxon>Chlamydomonas</taxon>
    </lineage>
</organism>
<protein>
    <submittedName>
        <fullName evidence="3">Uncharacterized protein</fullName>
    </submittedName>
</protein>
<dbReference type="SUPFAM" id="SSF53448">
    <property type="entry name" value="Nucleotide-diphospho-sugar transferases"/>
    <property type="match status" value="1"/>
</dbReference>
<dbReference type="Gene3D" id="2.10.10.100">
    <property type="match status" value="1"/>
</dbReference>
<feature type="compositionally biased region" description="Acidic residues" evidence="2">
    <location>
        <begin position="735"/>
        <end position="750"/>
    </location>
</feature>
<feature type="compositionally biased region" description="Pro residues" evidence="2">
    <location>
        <begin position="388"/>
        <end position="398"/>
    </location>
</feature>
<feature type="compositionally biased region" description="Basic and acidic residues" evidence="2">
    <location>
        <begin position="527"/>
        <end position="541"/>
    </location>
</feature>
<comment type="similarity">
    <text evidence="1">Belongs to the UDPGP type 1 family.</text>
</comment>
<feature type="region of interest" description="Disordered" evidence="2">
    <location>
        <begin position="477"/>
        <end position="541"/>
    </location>
</feature>
<keyword evidence="4" id="KW-1185">Reference proteome</keyword>
<accession>A0A835W5A4</accession>
<dbReference type="Proteomes" id="UP000613740">
    <property type="component" value="Unassembled WGS sequence"/>
</dbReference>
<evidence type="ECO:0000313" key="4">
    <source>
        <dbReference type="Proteomes" id="UP000613740"/>
    </source>
</evidence>
<feature type="region of interest" description="Disordered" evidence="2">
    <location>
        <begin position="386"/>
        <end position="429"/>
    </location>
</feature>
<proteinExistence type="inferred from homology"/>